<evidence type="ECO:0000259" key="1">
    <source>
        <dbReference type="Pfam" id="PF04480"/>
    </source>
</evidence>
<accession>A0ABW1SZN2</accession>
<protein>
    <submittedName>
        <fullName evidence="2">DUF559 domain-containing protein</fullName>
    </submittedName>
</protein>
<dbReference type="EMBL" id="JBHSTI010000008">
    <property type="protein sequence ID" value="MFC6237921.1"/>
    <property type="molecule type" value="Genomic_DNA"/>
</dbReference>
<dbReference type="Proteomes" id="UP001596138">
    <property type="component" value="Unassembled WGS sequence"/>
</dbReference>
<proteinExistence type="predicted"/>
<dbReference type="RefSeq" id="WP_386765658.1">
    <property type="nucleotide sequence ID" value="NZ_JBHSTI010000008.1"/>
</dbReference>
<dbReference type="Pfam" id="PF04480">
    <property type="entry name" value="DUF559"/>
    <property type="match status" value="1"/>
</dbReference>
<organism evidence="2 3">
    <name type="scientific">Longivirga aurantiaca</name>
    <dbReference type="NCBI Taxonomy" id="1837743"/>
    <lineage>
        <taxon>Bacteria</taxon>
        <taxon>Bacillati</taxon>
        <taxon>Actinomycetota</taxon>
        <taxon>Actinomycetes</taxon>
        <taxon>Sporichthyales</taxon>
        <taxon>Sporichthyaceae</taxon>
        <taxon>Longivirga</taxon>
    </lineage>
</organism>
<feature type="domain" description="DUF559" evidence="1">
    <location>
        <begin position="246"/>
        <end position="314"/>
    </location>
</feature>
<reference evidence="3" key="1">
    <citation type="journal article" date="2019" name="Int. J. Syst. Evol. Microbiol.">
        <title>The Global Catalogue of Microorganisms (GCM) 10K type strain sequencing project: providing services to taxonomists for standard genome sequencing and annotation.</title>
        <authorList>
            <consortium name="The Broad Institute Genomics Platform"/>
            <consortium name="The Broad Institute Genome Sequencing Center for Infectious Disease"/>
            <person name="Wu L."/>
            <person name="Ma J."/>
        </authorList>
    </citation>
    <scope>NUCLEOTIDE SEQUENCE [LARGE SCALE GENOMIC DNA]</scope>
    <source>
        <strain evidence="3">CGMCC 4.7317</strain>
    </source>
</reference>
<sequence>MPPIHRTQETAAAVLSLLGEGPHPVAAVLASGLTRGQVRAAVEAGTLVRFRHGVVGVPIDRGLGSGGDPLAERELHVALAVRILAAMDAEAWVSRESAGLLLHQPTMRPGPRVPEEVQITSARHGRIMRGAHLWIADVAEEDRHAAYGLPVTSVARTAIDLARFRPLPEALVVLDAALRSVPRRDLYGALDRTRFVYGRAGLRRAIEAADRLAETPLESASRGLFIEADLPRPELQAWVVDDDGRRYPLDFLWRTLRVIGEADGWGKLRDRESLRAEKVREDSLRRMGYRFVRWTSDETWGAPQRVVARVTEALRDARTR</sequence>
<evidence type="ECO:0000313" key="3">
    <source>
        <dbReference type="Proteomes" id="UP001596138"/>
    </source>
</evidence>
<keyword evidence="3" id="KW-1185">Reference proteome</keyword>
<evidence type="ECO:0000313" key="2">
    <source>
        <dbReference type="EMBL" id="MFC6237921.1"/>
    </source>
</evidence>
<gene>
    <name evidence="2" type="ORF">ACFQGU_08530</name>
</gene>
<dbReference type="InterPro" id="IPR007569">
    <property type="entry name" value="DUF559"/>
</dbReference>
<comment type="caution">
    <text evidence="2">The sequence shown here is derived from an EMBL/GenBank/DDBJ whole genome shotgun (WGS) entry which is preliminary data.</text>
</comment>
<name>A0ABW1SZN2_9ACTN</name>